<dbReference type="SUPFAM" id="SSF55729">
    <property type="entry name" value="Acyl-CoA N-acyltransferases (Nat)"/>
    <property type="match status" value="1"/>
</dbReference>
<keyword evidence="2" id="KW-1185">Reference proteome</keyword>
<evidence type="ECO:0008006" key="3">
    <source>
        <dbReference type="Google" id="ProtNLM"/>
    </source>
</evidence>
<name>A0ABS7AYA4_9ACTN</name>
<sequence>MTVVDHASRAELWDRIPALFDGVLPEYNLHGDVMAGYWKRLFAEFGDHQLALVDDESDEVLAVARSIPVAWDPALPGIDAAIVEGFSGRPATALCALGIEVAPAHRGRRHAFTMLTALRDLAASAGLGTLVAPLRPTWKERYPLTPIERYAAWTTESGEPFDPWIRTHVSLGGTLGASASRSSLITGTLGDWEQWTGMAFPESGEYVFPHGLAPLHIDRSADLGTYWEPGVWVVHPAGSPR</sequence>
<dbReference type="RefSeq" id="WP_220143232.1">
    <property type="nucleotide sequence ID" value="NZ_JAHXZI010000003.1"/>
</dbReference>
<dbReference type="EMBL" id="JAHXZI010000003">
    <property type="protein sequence ID" value="MBW6433727.1"/>
    <property type="molecule type" value="Genomic_DNA"/>
</dbReference>
<organism evidence="1 2">
    <name type="scientific">Actinoplanes hulinensis</name>
    <dbReference type="NCBI Taxonomy" id="1144547"/>
    <lineage>
        <taxon>Bacteria</taxon>
        <taxon>Bacillati</taxon>
        <taxon>Actinomycetota</taxon>
        <taxon>Actinomycetes</taxon>
        <taxon>Micromonosporales</taxon>
        <taxon>Micromonosporaceae</taxon>
        <taxon>Actinoplanes</taxon>
    </lineage>
</organism>
<proteinExistence type="predicted"/>
<reference evidence="1 2" key="1">
    <citation type="journal article" date="2013" name="Antonie Van Leeuwenhoek">
        <title>Actinoplanes hulinensis sp. nov., a novel actinomycete isolated from soybean root (Glycine max (L.) Merr).</title>
        <authorList>
            <person name="Shen Y."/>
            <person name="Liu C."/>
            <person name="Wang X."/>
            <person name="Zhao J."/>
            <person name="Jia F."/>
            <person name="Zhang Y."/>
            <person name="Wang L."/>
            <person name="Yang D."/>
            <person name="Xiang W."/>
        </authorList>
    </citation>
    <scope>NUCLEOTIDE SEQUENCE [LARGE SCALE GENOMIC DNA]</scope>
    <source>
        <strain evidence="1 2">NEAU-M9</strain>
    </source>
</reference>
<evidence type="ECO:0000313" key="1">
    <source>
        <dbReference type="EMBL" id="MBW6433727.1"/>
    </source>
</evidence>
<protein>
    <recommendedName>
        <fullName evidence="3">N-acetyltransferase domain-containing protein</fullName>
    </recommendedName>
</protein>
<comment type="caution">
    <text evidence="1">The sequence shown here is derived from an EMBL/GenBank/DDBJ whole genome shotgun (WGS) entry which is preliminary data.</text>
</comment>
<dbReference type="InterPro" id="IPR016181">
    <property type="entry name" value="Acyl_CoA_acyltransferase"/>
</dbReference>
<dbReference type="Gene3D" id="3.40.630.30">
    <property type="match status" value="1"/>
</dbReference>
<dbReference type="Proteomes" id="UP001519863">
    <property type="component" value="Unassembled WGS sequence"/>
</dbReference>
<gene>
    <name evidence="1" type="ORF">KZ829_08220</name>
</gene>
<accession>A0ABS7AYA4</accession>
<evidence type="ECO:0000313" key="2">
    <source>
        <dbReference type="Proteomes" id="UP001519863"/>
    </source>
</evidence>